<keyword evidence="3" id="KW-1185">Reference proteome</keyword>
<sequence>MIHIANKTYEVVVDHKNGWKPDAFRDRYSEVLERYDFIVGDWGYNQLRLRGFFKDTHPKATKETSIATLQDYLNEYCNFGCAYFIIEKIPNKHQANQPQESAEQSEPDLQESTASEQPHNTEPKEPASNREPQKEVQQPQQPQNHHPQSRRNQHPNQQSKDANHNHHSRPRNHHNKQGNPSKQGQQHVKQQ</sequence>
<organism evidence="2 3">
    <name type="scientific">Paenibacillus vulneris</name>
    <dbReference type="NCBI Taxonomy" id="1133364"/>
    <lineage>
        <taxon>Bacteria</taxon>
        <taxon>Bacillati</taxon>
        <taxon>Bacillota</taxon>
        <taxon>Bacilli</taxon>
        <taxon>Bacillales</taxon>
        <taxon>Paenibacillaceae</taxon>
        <taxon>Paenibacillus</taxon>
    </lineage>
</organism>
<dbReference type="InterPro" id="IPR038141">
    <property type="entry name" value="YutD-like_sf"/>
</dbReference>
<protein>
    <submittedName>
        <fullName evidence="2">YutD family protein</fullName>
    </submittedName>
</protein>
<evidence type="ECO:0000256" key="1">
    <source>
        <dbReference type="SAM" id="MobiDB-lite"/>
    </source>
</evidence>
<dbReference type="RefSeq" id="WP_079912692.1">
    <property type="nucleotide sequence ID" value="NZ_BAABJG010000003.1"/>
</dbReference>
<proteinExistence type="predicted"/>
<accession>A0ABW3UM02</accession>
<dbReference type="EMBL" id="JBHTLU010000019">
    <property type="protein sequence ID" value="MFD1221795.1"/>
    <property type="molecule type" value="Genomic_DNA"/>
</dbReference>
<comment type="caution">
    <text evidence="2">The sequence shown here is derived from an EMBL/GenBank/DDBJ whole genome shotgun (WGS) entry which is preliminary data.</text>
</comment>
<feature type="region of interest" description="Disordered" evidence="1">
    <location>
        <begin position="94"/>
        <end position="191"/>
    </location>
</feature>
<evidence type="ECO:0000313" key="3">
    <source>
        <dbReference type="Proteomes" id="UP001597180"/>
    </source>
</evidence>
<dbReference type="Gene3D" id="3.50.4.20">
    <property type="match status" value="1"/>
</dbReference>
<feature type="compositionally biased region" description="Basic and acidic residues" evidence="1">
    <location>
        <begin position="119"/>
        <end position="134"/>
    </location>
</feature>
<gene>
    <name evidence="2" type="ORF">ACFQ4B_16880</name>
</gene>
<feature type="compositionally biased region" description="Low complexity" evidence="1">
    <location>
        <begin position="137"/>
        <end position="146"/>
    </location>
</feature>
<dbReference type="Proteomes" id="UP001597180">
    <property type="component" value="Unassembled WGS sequence"/>
</dbReference>
<evidence type="ECO:0000313" key="2">
    <source>
        <dbReference type="EMBL" id="MFD1221795.1"/>
    </source>
</evidence>
<feature type="compositionally biased region" description="Basic residues" evidence="1">
    <location>
        <begin position="165"/>
        <end position="176"/>
    </location>
</feature>
<dbReference type="Pfam" id="PF06265">
    <property type="entry name" value="YutD-like"/>
    <property type="match status" value="1"/>
</dbReference>
<name>A0ABW3UM02_9BACL</name>
<feature type="compositionally biased region" description="Polar residues" evidence="1">
    <location>
        <begin position="177"/>
        <end position="191"/>
    </location>
</feature>
<reference evidence="3" key="1">
    <citation type="journal article" date="2019" name="Int. J. Syst. Evol. Microbiol.">
        <title>The Global Catalogue of Microorganisms (GCM) 10K type strain sequencing project: providing services to taxonomists for standard genome sequencing and annotation.</title>
        <authorList>
            <consortium name="The Broad Institute Genomics Platform"/>
            <consortium name="The Broad Institute Genome Sequencing Center for Infectious Disease"/>
            <person name="Wu L."/>
            <person name="Ma J."/>
        </authorList>
    </citation>
    <scope>NUCLEOTIDE SEQUENCE [LARGE SCALE GENOMIC DNA]</scope>
    <source>
        <strain evidence="3">CCUG 53270</strain>
    </source>
</reference>
<dbReference type="PIRSF" id="PIRSF012565">
    <property type="entry name" value="DUF1027"/>
    <property type="match status" value="1"/>
</dbReference>
<dbReference type="InterPro" id="IPR009370">
    <property type="entry name" value="YutD-like"/>
</dbReference>